<dbReference type="InterPro" id="IPR006094">
    <property type="entry name" value="Oxid_FAD_bind_N"/>
</dbReference>
<keyword evidence="2" id="KW-0285">Flavoprotein</keyword>
<dbReference type="Gene3D" id="3.40.462.20">
    <property type="match status" value="1"/>
</dbReference>
<dbReference type="InterPro" id="IPR050416">
    <property type="entry name" value="FAD-linked_Oxidoreductase"/>
</dbReference>
<proteinExistence type="inferred from homology"/>
<dbReference type="EMBL" id="JAPQKH010000003">
    <property type="protein sequence ID" value="KAJ5108088.1"/>
    <property type="molecule type" value="Genomic_DNA"/>
</dbReference>
<evidence type="ECO:0000259" key="5">
    <source>
        <dbReference type="PROSITE" id="PS51387"/>
    </source>
</evidence>
<dbReference type="GO" id="GO:0016491">
    <property type="term" value="F:oxidoreductase activity"/>
    <property type="evidence" value="ECO:0007669"/>
    <property type="project" value="UniProtKB-KW"/>
</dbReference>
<dbReference type="GO" id="GO:0071949">
    <property type="term" value="F:FAD binding"/>
    <property type="evidence" value="ECO:0007669"/>
    <property type="project" value="InterPro"/>
</dbReference>
<dbReference type="Proteomes" id="UP001149165">
    <property type="component" value="Unassembled WGS sequence"/>
</dbReference>
<keyword evidence="7" id="KW-1185">Reference proteome</keyword>
<reference evidence="6" key="1">
    <citation type="submission" date="2022-11" db="EMBL/GenBank/DDBJ databases">
        <authorList>
            <person name="Petersen C."/>
        </authorList>
    </citation>
    <scope>NUCLEOTIDE SEQUENCE</scope>
    <source>
        <strain evidence="6">IBT 30069</strain>
    </source>
</reference>
<dbReference type="Pfam" id="PF01565">
    <property type="entry name" value="FAD_binding_4"/>
    <property type="match status" value="1"/>
</dbReference>
<evidence type="ECO:0000256" key="1">
    <source>
        <dbReference type="ARBA" id="ARBA00005466"/>
    </source>
</evidence>
<dbReference type="InterPro" id="IPR036318">
    <property type="entry name" value="FAD-bd_PCMH-like_sf"/>
</dbReference>
<evidence type="ECO:0000313" key="7">
    <source>
        <dbReference type="Proteomes" id="UP001149165"/>
    </source>
</evidence>
<dbReference type="SUPFAM" id="SSF56176">
    <property type="entry name" value="FAD-binding/transporter-associated domain-like"/>
    <property type="match status" value="1"/>
</dbReference>
<dbReference type="OrthoDB" id="407275at2759"/>
<keyword evidence="3" id="KW-0274">FAD</keyword>
<dbReference type="PANTHER" id="PTHR42973:SF17">
    <property type="entry name" value="OXIDASE, PUTATIVE (AFU_ORTHOLOGUE AFUA_6G14340)-RELATED"/>
    <property type="match status" value="1"/>
</dbReference>
<dbReference type="Pfam" id="PF08031">
    <property type="entry name" value="BBE"/>
    <property type="match status" value="1"/>
</dbReference>
<dbReference type="PANTHER" id="PTHR42973">
    <property type="entry name" value="BINDING OXIDOREDUCTASE, PUTATIVE (AFU_ORTHOLOGUE AFUA_1G17690)-RELATED"/>
    <property type="match status" value="1"/>
</dbReference>
<evidence type="ECO:0000313" key="6">
    <source>
        <dbReference type="EMBL" id="KAJ5108088.1"/>
    </source>
</evidence>
<feature type="domain" description="FAD-binding PCMH-type" evidence="5">
    <location>
        <begin position="43"/>
        <end position="216"/>
    </location>
</feature>
<dbReference type="InterPro" id="IPR016169">
    <property type="entry name" value="FAD-bd_PCMH_sub2"/>
</dbReference>
<evidence type="ECO:0000256" key="3">
    <source>
        <dbReference type="ARBA" id="ARBA00022827"/>
    </source>
</evidence>
<organism evidence="6 7">
    <name type="scientific">Penicillium angulare</name>
    <dbReference type="NCBI Taxonomy" id="116970"/>
    <lineage>
        <taxon>Eukaryota</taxon>
        <taxon>Fungi</taxon>
        <taxon>Dikarya</taxon>
        <taxon>Ascomycota</taxon>
        <taxon>Pezizomycotina</taxon>
        <taxon>Eurotiomycetes</taxon>
        <taxon>Eurotiomycetidae</taxon>
        <taxon>Eurotiales</taxon>
        <taxon>Aspergillaceae</taxon>
        <taxon>Penicillium</taxon>
    </lineage>
</organism>
<protein>
    <recommendedName>
        <fullName evidence="5">FAD-binding PCMH-type domain-containing protein</fullName>
    </recommendedName>
</protein>
<comment type="caution">
    <text evidence="6">The sequence shown here is derived from an EMBL/GenBank/DDBJ whole genome shotgun (WGS) entry which is preliminary data.</text>
</comment>
<sequence length="477" mass="52230">MGIPHSALVRDCLLGAVGNNSNLLAFQGDFLFDSRIPRYNLEFPVVPTAITYPDNAEQVAGIIKCAADHDIKVQAYSGGHSYANYGLGGNDGAIVVHMKNIQHFSVDPDTHIATVGAGTLLGDLHQRLYHAGRRAVTHGACPQVGMGGHFTIGGLGPMSREWGTALDHIEEVEVVLANSSIVRASQTQNQDLFFAIKGAAASFGVVTEFKLRTHEAPTEAIQYTYQVNVGDGEARAQLFKDWQRLILTKNITRKFSSELVLFEGGALLSGTFFGSKEEFNAFGIEEHFPIRDHGTIAYLTDWLGMVISQAENLIMESMGGIPSSFYAKSLSFTPDQSISDEGVDEMFAYIGRAKKDTIAWFVIFDLEGGATNDQQTNATAYAHREAFMWMQSYAISLIGPVSSTTKAFLNDLNKVITSSRPGSYGAYPGYVDPYLQNPQNAYWGTNLPKLQKVKAAIDPKDMFSNPQSVKKVPRDRF</sequence>
<dbReference type="AlphaFoldDB" id="A0A9W9KJV8"/>
<gene>
    <name evidence="6" type="ORF">N7456_004763</name>
</gene>
<accession>A0A9W9KJV8</accession>
<comment type="similarity">
    <text evidence="1">Belongs to the oxygen-dependent FAD-linked oxidoreductase family.</text>
</comment>
<reference evidence="6" key="2">
    <citation type="journal article" date="2023" name="IMA Fungus">
        <title>Comparative genomic study of the Penicillium genus elucidates a diverse pangenome and 15 lateral gene transfer events.</title>
        <authorList>
            <person name="Petersen C."/>
            <person name="Sorensen T."/>
            <person name="Nielsen M.R."/>
            <person name="Sondergaard T.E."/>
            <person name="Sorensen J.L."/>
            <person name="Fitzpatrick D.A."/>
            <person name="Frisvad J.C."/>
            <person name="Nielsen K.L."/>
        </authorList>
    </citation>
    <scope>NUCLEOTIDE SEQUENCE</scope>
    <source>
        <strain evidence="6">IBT 30069</strain>
    </source>
</reference>
<dbReference type="InterPro" id="IPR016166">
    <property type="entry name" value="FAD-bd_PCMH"/>
</dbReference>
<name>A0A9W9KJV8_9EURO</name>
<keyword evidence="4" id="KW-0560">Oxidoreductase</keyword>
<dbReference type="InterPro" id="IPR012951">
    <property type="entry name" value="BBE"/>
</dbReference>
<dbReference type="PROSITE" id="PS51387">
    <property type="entry name" value="FAD_PCMH"/>
    <property type="match status" value="1"/>
</dbReference>
<evidence type="ECO:0000256" key="2">
    <source>
        <dbReference type="ARBA" id="ARBA00022630"/>
    </source>
</evidence>
<dbReference type="Gene3D" id="3.30.465.10">
    <property type="match status" value="1"/>
</dbReference>
<evidence type="ECO:0000256" key="4">
    <source>
        <dbReference type="ARBA" id="ARBA00023002"/>
    </source>
</evidence>